<dbReference type="InterPro" id="IPR024077">
    <property type="entry name" value="Neurolysin/TOP_dom2"/>
</dbReference>
<evidence type="ECO:0000256" key="9">
    <source>
        <dbReference type="SAM" id="MobiDB-lite"/>
    </source>
</evidence>
<keyword evidence="3 7" id="KW-0479">Metal-binding</keyword>
<evidence type="ECO:0000313" key="12">
    <source>
        <dbReference type="Proteomes" id="UP001151518"/>
    </source>
</evidence>
<keyword evidence="5 7" id="KW-0862">Zinc</keyword>
<dbReference type="Proteomes" id="UP001151518">
    <property type="component" value="Unassembled WGS sequence"/>
</dbReference>
<feature type="region of interest" description="Disordered" evidence="9">
    <location>
        <begin position="1035"/>
        <end position="1083"/>
    </location>
</feature>
<dbReference type="Pfam" id="PF01432">
    <property type="entry name" value="Peptidase_M3"/>
    <property type="match status" value="1"/>
</dbReference>
<keyword evidence="8" id="KW-0175">Coiled coil</keyword>
<accession>A0A9W8KWE0</accession>
<dbReference type="CDD" id="cd06455">
    <property type="entry name" value="M3A_TOP"/>
    <property type="match status" value="1"/>
</dbReference>
<dbReference type="InterPro" id="IPR045090">
    <property type="entry name" value="Pept_M3A_M3B"/>
</dbReference>
<dbReference type="InterPro" id="IPR024080">
    <property type="entry name" value="Neurolysin/TOP_N"/>
</dbReference>
<evidence type="ECO:0000256" key="6">
    <source>
        <dbReference type="ARBA" id="ARBA00023049"/>
    </source>
</evidence>
<dbReference type="GO" id="GO:0046872">
    <property type="term" value="F:metal ion binding"/>
    <property type="evidence" value="ECO:0007669"/>
    <property type="project" value="UniProtKB-UniRule"/>
</dbReference>
<gene>
    <name evidence="11" type="primary">PRD1_9</name>
    <name evidence="11" type="ORF">GGI25_005272</name>
</gene>
<evidence type="ECO:0000256" key="4">
    <source>
        <dbReference type="ARBA" id="ARBA00022801"/>
    </source>
</evidence>
<dbReference type="GO" id="GO:0005758">
    <property type="term" value="C:mitochondrial intermembrane space"/>
    <property type="evidence" value="ECO:0007669"/>
    <property type="project" value="TreeGrafter"/>
</dbReference>
<dbReference type="Gene3D" id="1.20.1050.40">
    <property type="entry name" value="Endopeptidase. Chain P, domain 1"/>
    <property type="match status" value="1"/>
</dbReference>
<evidence type="ECO:0000256" key="3">
    <source>
        <dbReference type="ARBA" id="ARBA00022723"/>
    </source>
</evidence>
<keyword evidence="2 7" id="KW-0645">Protease</keyword>
<dbReference type="Gene3D" id="3.40.390.10">
    <property type="entry name" value="Collagenase (Catalytic Domain)"/>
    <property type="match status" value="1"/>
</dbReference>
<evidence type="ECO:0000256" key="1">
    <source>
        <dbReference type="ARBA" id="ARBA00006040"/>
    </source>
</evidence>
<keyword evidence="4 7" id="KW-0378">Hydrolase</keyword>
<dbReference type="InterPro" id="IPR001567">
    <property type="entry name" value="Pept_M3A_M3B_dom"/>
</dbReference>
<organism evidence="11 12">
    <name type="scientific">Coemansia spiralis</name>
    <dbReference type="NCBI Taxonomy" id="417178"/>
    <lineage>
        <taxon>Eukaryota</taxon>
        <taxon>Fungi</taxon>
        <taxon>Fungi incertae sedis</taxon>
        <taxon>Zoopagomycota</taxon>
        <taxon>Kickxellomycotina</taxon>
        <taxon>Kickxellomycetes</taxon>
        <taxon>Kickxellales</taxon>
        <taxon>Kickxellaceae</taxon>
        <taxon>Coemansia</taxon>
    </lineage>
</organism>
<dbReference type="OrthoDB" id="534666at2759"/>
<comment type="similarity">
    <text evidence="1 7">Belongs to the peptidase M3 family.</text>
</comment>
<comment type="caution">
    <text evidence="11">The sequence shown here is derived from an EMBL/GenBank/DDBJ whole genome shotgun (WGS) entry which is preliminary data.</text>
</comment>
<evidence type="ECO:0000259" key="10">
    <source>
        <dbReference type="Pfam" id="PF01432"/>
    </source>
</evidence>
<name>A0A9W8KWE0_9FUNG</name>
<evidence type="ECO:0000313" key="11">
    <source>
        <dbReference type="EMBL" id="KAJ2672032.1"/>
    </source>
</evidence>
<dbReference type="FunFam" id="3.40.390.10:FF:000006">
    <property type="entry name" value="Thimet oligopeptidase 1"/>
    <property type="match status" value="1"/>
</dbReference>
<dbReference type="Gene3D" id="1.10.1370.10">
    <property type="entry name" value="Neurolysin, domain 3"/>
    <property type="match status" value="1"/>
</dbReference>
<dbReference type="GO" id="GO:0004222">
    <property type="term" value="F:metalloendopeptidase activity"/>
    <property type="evidence" value="ECO:0007669"/>
    <property type="project" value="UniProtKB-EC"/>
</dbReference>
<dbReference type="SUPFAM" id="SSF55486">
    <property type="entry name" value="Metalloproteases ('zincins'), catalytic domain"/>
    <property type="match status" value="1"/>
</dbReference>
<sequence>MATSAVLAPFKSNIPDFNLSYTAIQEKVKTVINKSTQVFDMVAAQANPTFECAIVPIGMDDNDLNAFYNFITLLQGVSPNKDVRGACSAASNVIDKHKADMYMREEIYRVVKAVLDNKEEMGKLADEDKRLVEKLERKFYTHGLGLDKDRRDRLGKLLNREKELQIEFIRNINENIVSVLFTREELDGLPDDYFDGRETEYEDGILKYVVTSKYPDYSPLIALAKHSKARERMNIAYSNRCPENIPLFQEAIRLRLERARILGKNTHAENVLEDLMAKTPKAVLDMLNNLKDKIGQAWVESLKELSEIKKENIEAADKQDNEHFNLDITYYENIRKVHKYNVDDEEIKQYFPVEHVVPAILKIYQTMLSLRIVKVDSSSVWHPDVELYEVWEAHEDKFIGHFYLDLFPREGKHSHTAMFPTRPGFTKADGSREYPIASMVANFPKPTPSNPALFKHENVKSFMHEMGHVFHELCAVTKWSKFHGTEVERDFIEAPSQMLENWCWQPSVLRQISSHYKTGKPLPNNLIEDMIYSKVDKVLLNDLNLVFYGLYDMAIHNTTTSDIDANKAYNRVYNEVFSSNYRDAGIGPVATLMHLMGGYDATMYSYLWSQVYSADMFATRFLKEGIDNVQTGMDYRREILQPGGSRDSIVSLECFLGRKPNSDAFFRQRGISNPISIYFEAGEADTQVAGDIDEGLDDREHTDVQVQHRNEIIKTLCANVESAHVETKKTKKLLRAAEKDFELKSHELKEITDKLRSYREKFETLKKAAEELRKVKMKHEKTIADQAHKIEEQQKIIDTVNAELVEQKRVVTSMGDVRTTNEQLARQLKKERSRVHTLTALNAQLASRISFSAQNASNDQQQQHLYCPNATDESISSLDNDISFAGDSEGYKKDDVPSAFLVTGSDTDQDADLIEDAVAVSSSVVASLARSRISQPQSKRVSTFEVPLASFESSNFAVKNGTEASLSSAPSSGANPNGAAYSNSGIGSNPFVATTRPSTSFLTSTEFTFVPSSLSIGDLLKPSTQTLLRKIHPTKAIKRPSTLNQYTSDGLGGSRRRGNNSSVRGGRGTQPVQAKINWGSKKA</sequence>
<feature type="coiled-coil region" evidence="8">
    <location>
        <begin position="734"/>
        <end position="841"/>
    </location>
</feature>
<proteinExistence type="inferred from homology"/>
<evidence type="ECO:0000256" key="2">
    <source>
        <dbReference type="ARBA" id="ARBA00022670"/>
    </source>
</evidence>
<reference evidence="11" key="1">
    <citation type="submission" date="2022-07" db="EMBL/GenBank/DDBJ databases">
        <title>Phylogenomic reconstructions and comparative analyses of Kickxellomycotina fungi.</title>
        <authorList>
            <person name="Reynolds N.K."/>
            <person name="Stajich J.E."/>
            <person name="Barry K."/>
            <person name="Grigoriev I.V."/>
            <person name="Crous P."/>
            <person name="Smith M.E."/>
        </authorList>
    </citation>
    <scope>NUCLEOTIDE SEQUENCE</scope>
    <source>
        <strain evidence="11">NRRL 3115</strain>
    </source>
</reference>
<protein>
    <submittedName>
        <fullName evidence="11">Metalloendopeptidase</fullName>
        <ecNumber evidence="11">3.4.24.37</ecNumber>
    </submittedName>
</protein>
<evidence type="ECO:0000256" key="5">
    <source>
        <dbReference type="ARBA" id="ARBA00022833"/>
    </source>
</evidence>
<dbReference type="PANTHER" id="PTHR11804:SF84">
    <property type="entry name" value="SACCHAROLYSIN"/>
    <property type="match status" value="1"/>
</dbReference>
<dbReference type="EMBL" id="JANBTW010000090">
    <property type="protein sequence ID" value="KAJ2672032.1"/>
    <property type="molecule type" value="Genomic_DNA"/>
</dbReference>
<dbReference type="EC" id="3.4.24.37" evidence="11"/>
<dbReference type="InterPro" id="IPR024079">
    <property type="entry name" value="MetalloPept_cat_dom_sf"/>
</dbReference>
<evidence type="ECO:0000256" key="8">
    <source>
        <dbReference type="SAM" id="Coils"/>
    </source>
</evidence>
<dbReference type="PANTHER" id="PTHR11804">
    <property type="entry name" value="PROTEASE M3 THIMET OLIGOPEPTIDASE-RELATED"/>
    <property type="match status" value="1"/>
</dbReference>
<keyword evidence="6 7" id="KW-0482">Metalloprotease</keyword>
<dbReference type="GO" id="GO:0006518">
    <property type="term" value="P:peptide metabolic process"/>
    <property type="evidence" value="ECO:0007669"/>
    <property type="project" value="TreeGrafter"/>
</dbReference>
<comment type="cofactor">
    <cofactor evidence="7">
        <name>Zn(2+)</name>
        <dbReference type="ChEBI" id="CHEBI:29105"/>
    </cofactor>
    <text evidence="7">Binds 1 zinc ion.</text>
</comment>
<dbReference type="AlphaFoldDB" id="A0A9W8KWE0"/>
<evidence type="ECO:0000256" key="7">
    <source>
        <dbReference type="RuleBase" id="RU003435"/>
    </source>
</evidence>
<feature type="domain" description="Peptidase M3A/M3B catalytic" evidence="10">
    <location>
        <begin position="225"/>
        <end position="670"/>
    </location>
</feature>
<dbReference type="GO" id="GO:0006508">
    <property type="term" value="P:proteolysis"/>
    <property type="evidence" value="ECO:0007669"/>
    <property type="project" value="UniProtKB-KW"/>
</dbReference>